<evidence type="ECO:0000256" key="1">
    <source>
        <dbReference type="ARBA" id="ARBA00022485"/>
    </source>
</evidence>
<dbReference type="Gene3D" id="1.10.340.30">
    <property type="entry name" value="Hypothetical protein, domain 2"/>
    <property type="match status" value="1"/>
</dbReference>
<dbReference type="GO" id="GO:0051539">
    <property type="term" value="F:4 iron, 4 sulfur cluster binding"/>
    <property type="evidence" value="ECO:0007669"/>
    <property type="project" value="UniProtKB-KW"/>
</dbReference>
<evidence type="ECO:0000256" key="5">
    <source>
        <dbReference type="ARBA" id="ARBA00023004"/>
    </source>
</evidence>
<keyword evidence="3" id="KW-0227">DNA damage</keyword>
<evidence type="ECO:0000313" key="10">
    <source>
        <dbReference type="Proteomes" id="UP000643405"/>
    </source>
</evidence>
<keyword evidence="7" id="KW-0326">Glycosidase</keyword>
<keyword evidence="9" id="KW-0255">Endonuclease</keyword>
<dbReference type="PANTHER" id="PTHR10359">
    <property type="entry name" value="A/G-SPECIFIC ADENINE GLYCOSYLASE/ENDONUCLEASE III"/>
    <property type="match status" value="1"/>
</dbReference>
<reference evidence="9" key="1">
    <citation type="submission" date="2020-09" db="EMBL/GenBank/DDBJ databases">
        <title>Genome seq and assembly of Tianweitania sp.</title>
        <authorList>
            <person name="Chhetri G."/>
        </authorList>
    </citation>
    <scope>NUCLEOTIDE SEQUENCE</scope>
    <source>
        <strain evidence="9">Rool2</strain>
    </source>
</reference>
<dbReference type="PIRSF" id="PIRSF001435">
    <property type="entry name" value="Nth"/>
    <property type="match status" value="1"/>
</dbReference>
<dbReference type="InterPro" id="IPR023170">
    <property type="entry name" value="HhH_base_excis_C"/>
</dbReference>
<evidence type="ECO:0000313" key="9">
    <source>
        <dbReference type="EMBL" id="MBD0414119.1"/>
    </source>
</evidence>
<dbReference type="Pfam" id="PF00730">
    <property type="entry name" value="HhH-GPD"/>
    <property type="match status" value="1"/>
</dbReference>
<keyword evidence="1" id="KW-0004">4Fe-4S</keyword>
<dbReference type="AlphaFoldDB" id="A0A8J6PS86"/>
<dbReference type="PANTHER" id="PTHR10359:SF18">
    <property type="entry name" value="ENDONUCLEASE III"/>
    <property type="match status" value="1"/>
</dbReference>
<name>A0A8J6PS86_9HYPH</name>
<dbReference type="InterPro" id="IPR003265">
    <property type="entry name" value="HhH-GPD_domain"/>
</dbReference>
<dbReference type="EMBL" id="JACVVX010000001">
    <property type="protein sequence ID" value="MBD0414119.1"/>
    <property type="molecule type" value="Genomic_DNA"/>
</dbReference>
<keyword evidence="2" id="KW-0479">Metal-binding</keyword>
<keyword evidence="9" id="KW-0540">Nuclease</keyword>
<dbReference type="GO" id="GO:0046872">
    <property type="term" value="F:metal ion binding"/>
    <property type="evidence" value="ECO:0007669"/>
    <property type="project" value="UniProtKB-KW"/>
</dbReference>
<dbReference type="GO" id="GO:0019104">
    <property type="term" value="F:DNA N-glycosylase activity"/>
    <property type="evidence" value="ECO:0007669"/>
    <property type="project" value="TreeGrafter"/>
</dbReference>
<accession>A0A8J6PS86</accession>
<dbReference type="Gene3D" id="1.10.1670.10">
    <property type="entry name" value="Helix-hairpin-Helix base-excision DNA repair enzymes (C-terminal)"/>
    <property type="match status" value="1"/>
</dbReference>
<evidence type="ECO:0000256" key="7">
    <source>
        <dbReference type="ARBA" id="ARBA00023295"/>
    </source>
</evidence>
<evidence type="ECO:0000256" key="6">
    <source>
        <dbReference type="ARBA" id="ARBA00023014"/>
    </source>
</evidence>
<evidence type="ECO:0000256" key="3">
    <source>
        <dbReference type="ARBA" id="ARBA00022763"/>
    </source>
</evidence>
<keyword evidence="6" id="KW-0411">Iron-sulfur</keyword>
<evidence type="ECO:0000256" key="2">
    <source>
        <dbReference type="ARBA" id="ARBA00022723"/>
    </source>
</evidence>
<dbReference type="GO" id="GO:0006285">
    <property type="term" value="P:base-excision repair, AP site formation"/>
    <property type="evidence" value="ECO:0007669"/>
    <property type="project" value="TreeGrafter"/>
</dbReference>
<dbReference type="SUPFAM" id="SSF48150">
    <property type="entry name" value="DNA-glycosylase"/>
    <property type="match status" value="1"/>
</dbReference>
<feature type="domain" description="HhH-GPD" evidence="8">
    <location>
        <begin position="51"/>
        <end position="212"/>
    </location>
</feature>
<sequence length="235" mass="26563">MFHIRSMQLAFAFENRNEIGALQESLRSAVKLPSRPYERLSPIGQLVKSLLSSKTLDDVSWAAYWRLLERHETWPAMALAKPDELLETIHPVTYAEDKADHLHRTLQTVGKIAPDFDLSFLAAWPVMDALRWLERLPGVGRKVSASVLNFTSLARPAFVADTHIIRILTRQGVLRAGADARIAFEAVMARCPSWSAQELEELHRLMKRFGQQTCTHSNPQCNSCPVARTCLYARA</sequence>
<dbReference type="RefSeq" id="WP_188163496.1">
    <property type="nucleotide sequence ID" value="NZ_JACVVX010000001.1"/>
</dbReference>
<dbReference type="CDD" id="cd00056">
    <property type="entry name" value="ENDO3c"/>
    <property type="match status" value="1"/>
</dbReference>
<dbReference type="InterPro" id="IPR011257">
    <property type="entry name" value="DNA_glycosylase"/>
</dbReference>
<proteinExistence type="predicted"/>
<organism evidence="9 10">
    <name type="scientific">Oryzicola mucosus</name>
    <dbReference type="NCBI Taxonomy" id="2767425"/>
    <lineage>
        <taxon>Bacteria</taxon>
        <taxon>Pseudomonadati</taxon>
        <taxon>Pseudomonadota</taxon>
        <taxon>Alphaproteobacteria</taxon>
        <taxon>Hyphomicrobiales</taxon>
        <taxon>Phyllobacteriaceae</taxon>
        <taxon>Oryzicola</taxon>
    </lineage>
</organism>
<keyword evidence="10" id="KW-1185">Reference proteome</keyword>
<evidence type="ECO:0000259" key="8">
    <source>
        <dbReference type="SMART" id="SM00478"/>
    </source>
</evidence>
<gene>
    <name evidence="9" type="ORF">ICI42_05580</name>
</gene>
<keyword evidence="4" id="KW-0378">Hydrolase</keyword>
<dbReference type="Proteomes" id="UP000643405">
    <property type="component" value="Unassembled WGS sequence"/>
</dbReference>
<keyword evidence="5" id="KW-0408">Iron</keyword>
<protein>
    <submittedName>
        <fullName evidence="9">Endonuclease</fullName>
    </submittedName>
</protein>
<comment type="caution">
    <text evidence="9">The sequence shown here is derived from an EMBL/GenBank/DDBJ whole genome shotgun (WGS) entry which is preliminary data.</text>
</comment>
<evidence type="ECO:0000256" key="4">
    <source>
        <dbReference type="ARBA" id="ARBA00022801"/>
    </source>
</evidence>
<dbReference type="SMART" id="SM00478">
    <property type="entry name" value="ENDO3c"/>
    <property type="match status" value="1"/>
</dbReference>
<dbReference type="GO" id="GO:0004519">
    <property type="term" value="F:endonuclease activity"/>
    <property type="evidence" value="ECO:0007669"/>
    <property type="project" value="UniProtKB-KW"/>
</dbReference>